<evidence type="ECO:0000313" key="4">
    <source>
        <dbReference type="Proteomes" id="UP000549052"/>
    </source>
</evidence>
<evidence type="ECO:0000259" key="2">
    <source>
        <dbReference type="Pfam" id="PF25917"/>
    </source>
</evidence>
<feature type="coiled-coil region" evidence="1">
    <location>
        <begin position="100"/>
        <end position="172"/>
    </location>
</feature>
<evidence type="ECO:0000256" key="1">
    <source>
        <dbReference type="SAM" id="Coils"/>
    </source>
</evidence>
<organism evidence="3 4">
    <name type="scientific">Phyllobacterium myrsinacearum</name>
    <dbReference type="NCBI Taxonomy" id="28101"/>
    <lineage>
        <taxon>Bacteria</taxon>
        <taxon>Pseudomonadati</taxon>
        <taxon>Pseudomonadota</taxon>
        <taxon>Alphaproteobacteria</taxon>
        <taxon>Hyphomicrobiales</taxon>
        <taxon>Phyllobacteriaceae</taxon>
        <taxon>Phyllobacterium</taxon>
    </lineage>
</organism>
<reference evidence="3 4" key="1">
    <citation type="submission" date="2020-07" db="EMBL/GenBank/DDBJ databases">
        <title>Genomic Encyclopedia of Type Strains, Phase IV (KMG-V): Genome sequencing to study the core and pangenomes of soil and plant-associated prokaryotes.</title>
        <authorList>
            <person name="Whitman W."/>
        </authorList>
    </citation>
    <scope>NUCLEOTIDE SEQUENCE [LARGE SCALE GENOMIC DNA]</scope>
    <source>
        <strain evidence="3 4">AN3</strain>
    </source>
</reference>
<accession>A0A839ERS3</accession>
<evidence type="ECO:0000313" key="3">
    <source>
        <dbReference type="EMBL" id="MBA8879300.1"/>
    </source>
</evidence>
<dbReference type="Gene3D" id="2.40.30.170">
    <property type="match status" value="1"/>
</dbReference>
<dbReference type="GO" id="GO:1990281">
    <property type="term" value="C:efflux pump complex"/>
    <property type="evidence" value="ECO:0007669"/>
    <property type="project" value="TreeGrafter"/>
</dbReference>
<dbReference type="AlphaFoldDB" id="A0A839ERS3"/>
<dbReference type="Pfam" id="PF25917">
    <property type="entry name" value="BSH_RND"/>
    <property type="match status" value="1"/>
</dbReference>
<sequence length="308" mass="33747">MTMFSRSTVQYTVVLTALAGAGLLLWSTSNATETHQAEITSAKPNIIAAARGIVDVEGGLLRLSTPRDGMIEQVRVKEGQRIERGDILATLDNRRELIAVRTSEAELRQTKGQLDALQAKLNAQTRQVARFRRAAAGNAISAQALDEAEAQLAGLKSEVVIAEAILAAAESRVDNSRLEVEMRLVRAPVAARIIRLSAWIGEVVSTQGASELFTLLPEAPIIVRAEIQEQFVKLVEPDMYVDIISENDDIISVPGRVKSIQQVLEQPKSRDTPGDRVDIRTAECIINIQSKSPFLIGQRVVIRFKPRP</sequence>
<dbReference type="PANTHER" id="PTHR30469">
    <property type="entry name" value="MULTIDRUG RESISTANCE PROTEIN MDTA"/>
    <property type="match status" value="1"/>
</dbReference>
<dbReference type="EMBL" id="JACGXN010000003">
    <property type="protein sequence ID" value="MBA8879300.1"/>
    <property type="molecule type" value="Genomic_DNA"/>
</dbReference>
<dbReference type="SUPFAM" id="SSF111369">
    <property type="entry name" value="HlyD-like secretion proteins"/>
    <property type="match status" value="1"/>
</dbReference>
<dbReference type="InterPro" id="IPR058625">
    <property type="entry name" value="MdtA-like_BSH"/>
</dbReference>
<dbReference type="Gene3D" id="1.10.287.470">
    <property type="entry name" value="Helix hairpin bin"/>
    <property type="match status" value="1"/>
</dbReference>
<dbReference type="PANTHER" id="PTHR30469:SF15">
    <property type="entry name" value="HLYD FAMILY OF SECRETION PROTEINS"/>
    <property type="match status" value="1"/>
</dbReference>
<feature type="domain" description="Multidrug resistance protein MdtA-like barrel-sandwich hybrid" evidence="2">
    <location>
        <begin position="68"/>
        <end position="212"/>
    </location>
</feature>
<dbReference type="Proteomes" id="UP000549052">
    <property type="component" value="Unassembled WGS sequence"/>
</dbReference>
<proteinExistence type="predicted"/>
<dbReference type="GO" id="GO:0015562">
    <property type="term" value="F:efflux transmembrane transporter activity"/>
    <property type="evidence" value="ECO:0007669"/>
    <property type="project" value="TreeGrafter"/>
</dbReference>
<keyword evidence="4" id="KW-1185">Reference proteome</keyword>
<gene>
    <name evidence="3" type="ORF">FHW16_003018</name>
</gene>
<protein>
    <submittedName>
        <fullName evidence="3">Multidrug resistance efflux pump</fullName>
    </submittedName>
</protein>
<dbReference type="Gene3D" id="2.40.50.100">
    <property type="match status" value="1"/>
</dbReference>
<name>A0A839ERS3_9HYPH</name>
<keyword evidence="1" id="KW-0175">Coiled coil</keyword>
<dbReference type="RefSeq" id="WP_182549923.1">
    <property type="nucleotide sequence ID" value="NZ_JACGXN010000003.1"/>
</dbReference>
<comment type="caution">
    <text evidence="3">The sequence shown here is derived from an EMBL/GenBank/DDBJ whole genome shotgun (WGS) entry which is preliminary data.</text>
</comment>